<dbReference type="Proteomes" id="UP000238916">
    <property type="component" value="Unassembled WGS sequence"/>
</dbReference>
<dbReference type="EMBL" id="OMOF01000393">
    <property type="protein sequence ID" value="SPF49523.1"/>
    <property type="molecule type" value="Genomic_DNA"/>
</dbReference>
<protein>
    <submittedName>
        <fullName evidence="1">Uncharacterized protein</fullName>
    </submittedName>
</protein>
<accession>A0A2U3LC89</accession>
<dbReference type="AlphaFoldDB" id="A0A2U3LC89"/>
<organism evidence="1 2">
    <name type="scientific">Candidatus Desulfosporosinus infrequens</name>
    <dbReference type="NCBI Taxonomy" id="2043169"/>
    <lineage>
        <taxon>Bacteria</taxon>
        <taxon>Bacillati</taxon>
        <taxon>Bacillota</taxon>
        <taxon>Clostridia</taxon>
        <taxon>Eubacteriales</taxon>
        <taxon>Desulfitobacteriaceae</taxon>
        <taxon>Desulfosporosinus</taxon>
    </lineage>
</organism>
<evidence type="ECO:0000313" key="2">
    <source>
        <dbReference type="Proteomes" id="UP000238916"/>
    </source>
</evidence>
<sequence length="43" mass="5200">MNRDTRKTIKHLLNRQEYRLSVWIAKQCDRYARKRAALGDVQP</sequence>
<gene>
    <name evidence="1" type="ORF">SBF1_4520001</name>
</gene>
<reference evidence="2" key="1">
    <citation type="submission" date="2018-02" db="EMBL/GenBank/DDBJ databases">
        <authorList>
            <person name="Hausmann B."/>
        </authorList>
    </citation>
    <scope>NUCLEOTIDE SEQUENCE [LARGE SCALE GENOMIC DNA]</scope>
    <source>
        <strain evidence="2">Peat soil MAG SbF1</strain>
    </source>
</reference>
<evidence type="ECO:0000313" key="1">
    <source>
        <dbReference type="EMBL" id="SPF49523.1"/>
    </source>
</evidence>
<proteinExistence type="predicted"/>
<name>A0A2U3LC89_9FIRM</name>